<dbReference type="RefSeq" id="WP_048437663.1">
    <property type="nucleotide sequence ID" value="NZ_LWHQ01000092.1"/>
</dbReference>
<proteinExistence type="predicted"/>
<dbReference type="STRING" id="427683.A5481_30955"/>
<feature type="region of interest" description="Disordered" evidence="1">
    <location>
        <begin position="109"/>
        <end position="129"/>
    </location>
</feature>
<evidence type="ECO:0000313" key="3">
    <source>
        <dbReference type="Proteomes" id="UP000078316"/>
    </source>
</evidence>
<evidence type="ECO:0000256" key="1">
    <source>
        <dbReference type="SAM" id="MobiDB-lite"/>
    </source>
</evidence>
<dbReference type="EMBL" id="LWHQ01000092">
    <property type="protein sequence ID" value="OAS13884.1"/>
    <property type="molecule type" value="Genomic_DNA"/>
</dbReference>
<dbReference type="AlphaFoldDB" id="A0A179RXQ9"/>
<protein>
    <submittedName>
        <fullName evidence="2">Uncharacterized protein</fullName>
    </submittedName>
</protein>
<accession>A0A179RXQ9</accession>
<evidence type="ECO:0000313" key="2">
    <source>
        <dbReference type="EMBL" id="OAS13884.1"/>
    </source>
</evidence>
<name>A0A179RXQ9_9HYPH</name>
<gene>
    <name evidence="2" type="ORF">A5481_30955</name>
</gene>
<organism evidence="2 3">
    <name type="scientific">Methylobacterium platani</name>
    <dbReference type="NCBI Taxonomy" id="427683"/>
    <lineage>
        <taxon>Bacteria</taxon>
        <taxon>Pseudomonadati</taxon>
        <taxon>Pseudomonadota</taxon>
        <taxon>Alphaproteobacteria</taxon>
        <taxon>Hyphomicrobiales</taxon>
        <taxon>Methylobacteriaceae</taxon>
        <taxon>Methylobacterium</taxon>
    </lineage>
</organism>
<dbReference type="OrthoDB" id="8004642at2"/>
<dbReference type="Proteomes" id="UP000078316">
    <property type="component" value="Unassembled WGS sequence"/>
</dbReference>
<feature type="compositionally biased region" description="Low complexity" evidence="1">
    <location>
        <begin position="114"/>
        <end position="129"/>
    </location>
</feature>
<sequence length="129" mass="14385">MTEGERFVRSLPAKTDFHDRSKRRSYALTRAVAIRIIDDPGLVENGRHHLDRFMQGDPRQARYYSLWTDLLRQDVEVIARRMLEDSAEGDILRDTQPVFVVLSPRERSGLGANATAPGGAEPSAGPAAP</sequence>
<reference evidence="2 3" key="1">
    <citation type="submission" date="2016-04" db="EMBL/GenBank/DDBJ databases">
        <authorList>
            <person name="Evans L.H."/>
            <person name="Alamgir A."/>
            <person name="Owens N."/>
            <person name="Weber N.D."/>
            <person name="Virtaneva K."/>
            <person name="Barbian K."/>
            <person name="Babar A."/>
            <person name="Rosenke K."/>
        </authorList>
    </citation>
    <scope>NUCLEOTIDE SEQUENCE [LARGE SCALE GENOMIC DNA]</scope>
    <source>
        <strain evidence="2 3">PMB02</strain>
    </source>
</reference>
<comment type="caution">
    <text evidence="2">The sequence shown here is derived from an EMBL/GenBank/DDBJ whole genome shotgun (WGS) entry which is preliminary data.</text>
</comment>